<reference evidence="2 3" key="1">
    <citation type="submission" date="2018-07" db="EMBL/GenBank/DDBJ databases">
        <title>Chitinophaga K2CV101002-2 sp. nov., isolated from a monsoon evergreen broad-leaved forest soil.</title>
        <authorList>
            <person name="Lv Y."/>
        </authorList>
    </citation>
    <scope>NUCLEOTIDE SEQUENCE [LARGE SCALE GENOMIC DNA]</scope>
    <source>
        <strain evidence="2 3">GDMCC 1.1288</strain>
    </source>
</reference>
<organism evidence="2 3">
    <name type="scientific">Chitinophaga silvatica</name>
    <dbReference type="NCBI Taxonomy" id="2282649"/>
    <lineage>
        <taxon>Bacteria</taxon>
        <taxon>Pseudomonadati</taxon>
        <taxon>Bacteroidota</taxon>
        <taxon>Chitinophagia</taxon>
        <taxon>Chitinophagales</taxon>
        <taxon>Chitinophagaceae</taxon>
        <taxon>Chitinophaga</taxon>
    </lineage>
</organism>
<proteinExistence type="predicted"/>
<dbReference type="Proteomes" id="UP000260644">
    <property type="component" value="Unassembled WGS sequence"/>
</dbReference>
<keyword evidence="3" id="KW-1185">Reference proteome</keyword>
<protein>
    <recommendedName>
        <fullName evidence="1">Transposase DDE domain-containing protein</fullName>
    </recommendedName>
</protein>
<accession>A0A3E1Y2A9</accession>
<gene>
    <name evidence="2" type="ORF">DVR12_25965</name>
</gene>
<evidence type="ECO:0000259" key="1">
    <source>
        <dbReference type="Pfam" id="PF13751"/>
    </source>
</evidence>
<evidence type="ECO:0000313" key="3">
    <source>
        <dbReference type="Proteomes" id="UP000260644"/>
    </source>
</evidence>
<dbReference type="InterPro" id="IPR025668">
    <property type="entry name" value="Tnp_DDE_dom"/>
</dbReference>
<dbReference type="EMBL" id="QPMM01000018">
    <property type="protein sequence ID" value="RFS18830.1"/>
    <property type="molecule type" value="Genomic_DNA"/>
</dbReference>
<feature type="non-terminal residue" evidence="2">
    <location>
        <position position="1"/>
    </location>
</feature>
<feature type="domain" description="Transposase DDE" evidence="1">
    <location>
        <begin position="3"/>
        <end position="55"/>
    </location>
</feature>
<comment type="caution">
    <text evidence="2">The sequence shown here is derived from an EMBL/GenBank/DDBJ whole genome shotgun (WGS) entry which is preliminary data.</text>
</comment>
<dbReference type="Pfam" id="PF13751">
    <property type="entry name" value="DDE_Tnp_1_6"/>
    <property type="match status" value="1"/>
</dbReference>
<name>A0A3E1Y2A9_9BACT</name>
<evidence type="ECO:0000313" key="2">
    <source>
        <dbReference type="EMBL" id="RFS18830.1"/>
    </source>
</evidence>
<sequence>EKECENCQGCPFAKKCKKSQTENITIRINEVLEHYKELARRNFATKTGDTLKRQRG</sequence>
<dbReference type="AlphaFoldDB" id="A0A3E1Y2A9"/>